<proteinExistence type="inferred from homology"/>
<evidence type="ECO:0000313" key="8">
    <source>
        <dbReference type="EMBL" id="KPN63950.1"/>
    </source>
</evidence>
<feature type="transmembrane region" description="Helical" evidence="7">
    <location>
        <begin position="340"/>
        <end position="359"/>
    </location>
</feature>
<name>A0A0P7JRC2_9RHOB</name>
<dbReference type="RefSeq" id="WP_055187722.1">
    <property type="nucleotide sequence ID" value="NZ_FPBS01000004.1"/>
</dbReference>
<evidence type="ECO:0000256" key="7">
    <source>
        <dbReference type="SAM" id="Phobius"/>
    </source>
</evidence>
<dbReference type="NCBIfam" id="TIGR00937">
    <property type="entry name" value="2A51"/>
    <property type="match status" value="1"/>
</dbReference>
<dbReference type="GO" id="GO:0005886">
    <property type="term" value="C:plasma membrane"/>
    <property type="evidence" value="ECO:0007669"/>
    <property type="project" value="UniProtKB-SubCell"/>
</dbReference>
<dbReference type="Proteomes" id="UP000050471">
    <property type="component" value="Unassembled WGS sequence"/>
</dbReference>
<evidence type="ECO:0000256" key="2">
    <source>
        <dbReference type="ARBA" id="ARBA00005262"/>
    </source>
</evidence>
<dbReference type="STRING" id="154981.AKJ29_14855"/>
<dbReference type="OrthoDB" id="8969999at2"/>
<dbReference type="InterPro" id="IPR014047">
    <property type="entry name" value="Chr_Tranpt_l_chain"/>
</dbReference>
<comment type="caution">
    <text evidence="8">The sequence shown here is derived from an EMBL/GenBank/DDBJ whole genome shotgun (WGS) entry which is preliminary data.</text>
</comment>
<comment type="subcellular location">
    <subcellularLocation>
        <location evidence="1">Cell membrane</location>
        <topology evidence="1">Multi-pass membrane protein</topology>
    </subcellularLocation>
</comment>
<keyword evidence="6 7" id="KW-0472">Membrane</keyword>
<dbReference type="Pfam" id="PF02417">
    <property type="entry name" value="Chromate_transp"/>
    <property type="match status" value="2"/>
</dbReference>
<feature type="transmembrane region" description="Helical" evidence="7">
    <location>
        <begin position="199"/>
        <end position="220"/>
    </location>
</feature>
<keyword evidence="4 7" id="KW-0812">Transmembrane</keyword>
<sequence length="426" mass="45177">MMPSSAVPHVPFSTLFRVFLRIGLLSFGGPAAQIALMHKVLVEEEGWLSERQYLNALSFCMLLPGPEAMQLATYSGWRLRGVPGGLMAGLLFVLPGAAVIFALAALYVSYGDLPLVALLFLGVKSAVLIIVLEALLKVARRALQGQAHWVIAGLAFAGIFFLALPFPLIVVGAGVYGALTARDHAVDVPLSPRQGRRGTLATIAVWLILWLLPFFALDMIAGSDFLPQIGAFFSKLAVVSFGGAYAVLAYMAQDVVTGFGWLTADEMLDSLGLAETTPGPLILVTQFVGFVAGFREAGFAMAFAAAALTLWVTFVPCFLWIFAGAPYIDRLAAQPRLKGALSAITAAVVGVILNLSVWFGLNVLFHEVTHSTLGPITLWIPDFASLDGRALGLTALCAALILRLKLGLGWVLIIAATAAVLLGQLG</sequence>
<dbReference type="PANTHER" id="PTHR33567:SF3">
    <property type="entry name" value="CHROMATE ION TRANSPORTER (EUROFUNG)"/>
    <property type="match status" value="1"/>
</dbReference>
<dbReference type="InterPro" id="IPR003370">
    <property type="entry name" value="Chromate_transpt"/>
</dbReference>
<feature type="transmembrane region" description="Helical" evidence="7">
    <location>
        <begin position="86"/>
        <end position="109"/>
    </location>
</feature>
<organism evidence="8 9">
    <name type="scientific">Aliiroseovarius crassostreae</name>
    <dbReference type="NCBI Taxonomy" id="154981"/>
    <lineage>
        <taxon>Bacteria</taxon>
        <taxon>Pseudomonadati</taxon>
        <taxon>Pseudomonadota</taxon>
        <taxon>Alphaproteobacteria</taxon>
        <taxon>Rhodobacterales</taxon>
        <taxon>Paracoccaceae</taxon>
        <taxon>Aliiroseovarius</taxon>
    </lineage>
</organism>
<dbReference type="AlphaFoldDB" id="A0A0P7JRC2"/>
<feature type="transmembrane region" description="Helical" evidence="7">
    <location>
        <begin position="18"/>
        <end position="36"/>
    </location>
</feature>
<comment type="similarity">
    <text evidence="2">Belongs to the chromate ion transporter (CHR) (TC 2.A.51) family.</text>
</comment>
<dbReference type="GO" id="GO:0015109">
    <property type="term" value="F:chromate transmembrane transporter activity"/>
    <property type="evidence" value="ECO:0007669"/>
    <property type="project" value="InterPro"/>
</dbReference>
<dbReference type="PANTHER" id="PTHR33567">
    <property type="entry name" value="CHROMATE ION TRANSPORTER (EUROFUNG)"/>
    <property type="match status" value="1"/>
</dbReference>
<protein>
    <submittedName>
        <fullName evidence="8">Chromate transporter</fullName>
    </submittedName>
</protein>
<reference evidence="8 9" key="1">
    <citation type="submission" date="2015-09" db="EMBL/GenBank/DDBJ databases">
        <title>Draft genome sequence of Aliiroseovarius crassostreae CV919-312TSm, the causative agent of Roseovarius Oyster Disease (formerly Juvenile Oyster Disease).</title>
        <authorList>
            <person name="Kessner L."/>
            <person name="Spinard E."/>
            <person name="Nelson D."/>
        </authorList>
    </citation>
    <scope>NUCLEOTIDE SEQUENCE [LARGE SCALE GENOMIC DNA]</scope>
    <source>
        <strain evidence="8 9">CV919-312</strain>
    </source>
</reference>
<keyword evidence="5 7" id="KW-1133">Transmembrane helix</keyword>
<evidence type="ECO:0000256" key="3">
    <source>
        <dbReference type="ARBA" id="ARBA00022475"/>
    </source>
</evidence>
<dbReference type="PIRSF" id="PIRSF004810">
    <property type="entry name" value="ChrA"/>
    <property type="match status" value="1"/>
</dbReference>
<keyword evidence="3" id="KW-1003">Cell membrane</keyword>
<gene>
    <name evidence="8" type="ORF">AKJ29_14855</name>
</gene>
<evidence type="ECO:0000256" key="1">
    <source>
        <dbReference type="ARBA" id="ARBA00004651"/>
    </source>
</evidence>
<feature type="transmembrane region" description="Helical" evidence="7">
    <location>
        <begin position="148"/>
        <end position="179"/>
    </location>
</feature>
<feature type="transmembrane region" description="Helical" evidence="7">
    <location>
        <begin position="232"/>
        <end position="252"/>
    </location>
</feature>
<feature type="transmembrane region" description="Helical" evidence="7">
    <location>
        <begin position="115"/>
        <end position="136"/>
    </location>
</feature>
<evidence type="ECO:0000256" key="5">
    <source>
        <dbReference type="ARBA" id="ARBA00022989"/>
    </source>
</evidence>
<feature type="transmembrane region" description="Helical" evidence="7">
    <location>
        <begin position="408"/>
        <end position="425"/>
    </location>
</feature>
<keyword evidence="9" id="KW-1185">Reference proteome</keyword>
<feature type="transmembrane region" description="Helical" evidence="7">
    <location>
        <begin position="299"/>
        <end position="328"/>
    </location>
</feature>
<evidence type="ECO:0000256" key="4">
    <source>
        <dbReference type="ARBA" id="ARBA00022692"/>
    </source>
</evidence>
<accession>A0A0P7JRC2</accession>
<evidence type="ECO:0000313" key="9">
    <source>
        <dbReference type="Proteomes" id="UP000050471"/>
    </source>
</evidence>
<dbReference type="EMBL" id="LKBA01000004">
    <property type="protein sequence ID" value="KPN63950.1"/>
    <property type="molecule type" value="Genomic_DNA"/>
</dbReference>
<evidence type="ECO:0000256" key="6">
    <source>
        <dbReference type="ARBA" id="ARBA00023136"/>
    </source>
</evidence>